<reference evidence="3" key="1">
    <citation type="journal article" date="2021" name="IMA Fungus">
        <title>Genomic characterization of three marine fungi, including Emericellopsis atlantica sp. nov. with signatures of a generalist lifestyle and marine biomass degradation.</title>
        <authorList>
            <person name="Hagestad O.C."/>
            <person name="Hou L."/>
            <person name="Andersen J.H."/>
            <person name="Hansen E.H."/>
            <person name="Altermark B."/>
            <person name="Li C."/>
            <person name="Kuhnert E."/>
            <person name="Cox R.J."/>
            <person name="Crous P.W."/>
            <person name="Spatafora J.W."/>
            <person name="Lail K."/>
            <person name="Amirebrahimi M."/>
            <person name="Lipzen A."/>
            <person name="Pangilinan J."/>
            <person name="Andreopoulos W."/>
            <person name="Hayes R.D."/>
            <person name="Ng V."/>
            <person name="Grigoriev I.V."/>
            <person name="Jackson S.A."/>
            <person name="Sutton T.D.S."/>
            <person name="Dobson A.D.W."/>
            <person name="Rama T."/>
        </authorList>
    </citation>
    <scope>NUCLEOTIDE SEQUENCE</scope>
    <source>
        <strain evidence="3">TRa018bII</strain>
    </source>
</reference>
<evidence type="ECO:0000313" key="3">
    <source>
        <dbReference type="EMBL" id="KAG9228003.1"/>
    </source>
</evidence>
<dbReference type="AlphaFoldDB" id="A0A9P7Y7L0"/>
<dbReference type="CDD" id="cd05380">
    <property type="entry name" value="CAP_euk"/>
    <property type="match status" value="1"/>
</dbReference>
<feature type="domain" description="SCP" evidence="2">
    <location>
        <begin position="150"/>
        <end position="312"/>
    </location>
</feature>
<dbReference type="Pfam" id="PF00188">
    <property type="entry name" value="CAP"/>
    <property type="match status" value="1"/>
</dbReference>
<dbReference type="Proteomes" id="UP000824998">
    <property type="component" value="Unassembled WGS sequence"/>
</dbReference>
<keyword evidence="4" id="KW-1185">Reference proteome</keyword>
<evidence type="ECO:0000256" key="1">
    <source>
        <dbReference type="SAM" id="SignalP"/>
    </source>
</evidence>
<gene>
    <name evidence="3" type="ORF">BJ875DRAFT_282419</name>
</gene>
<proteinExistence type="predicted"/>
<dbReference type="OrthoDB" id="337038at2759"/>
<dbReference type="PANTHER" id="PTHR10334">
    <property type="entry name" value="CYSTEINE-RICH SECRETORY PROTEIN-RELATED"/>
    <property type="match status" value="1"/>
</dbReference>
<evidence type="ECO:0000259" key="2">
    <source>
        <dbReference type="SMART" id="SM00198"/>
    </source>
</evidence>
<dbReference type="Gene3D" id="3.40.33.10">
    <property type="entry name" value="CAP"/>
    <property type="match status" value="1"/>
</dbReference>
<name>A0A9P7Y7L0_9HELO</name>
<keyword evidence="1" id="KW-0732">Signal</keyword>
<comment type="caution">
    <text evidence="3">The sequence shown here is derived from an EMBL/GenBank/DDBJ whole genome shotgun (WGS) entry which is preliminary data.</text>
</comment>
<dbReference type="InterPro" id="IPR001283">
    <property type="entry name" value="CRISP-related"/>
</dbReference>
<dbReference type="InterPro" id="IPR035940">
    <property type="entry name" value="CAP_sf"/>
</dbReference>
<sequence length="340" mass="36010">MHSSIIITTLCAALAVAKPLRHHHAKKDVVVVTHYAPPVQVTSIVEVTVFENEVAAATVQDLPKAKTVVVVETYYAAAKSPSPAPIDAASRKQKQQSSSIQQVVPVTTVIAPVVPPTSAAPVVIVSTSSAAPTPVAAAVVKSGAVAVTGDYKTIVLDHHNRHRANHSASDLAWNSTLAAWAQKTANTCVFEHVMNEGTGHYGQNIVSVGQFPWHEMDLTSAAANGITESWYNGEEPAYNHAGAPYGSSYGLDNPAVPETVADILHFTQMIWGGSRTVGCATKQCEKDTSELSRKATVAYTVCNYFPQGNFGGEYDVNVARPLGQPTINAKLVFNAPDSAT</sequence>
<dbReference type="EMBL" id="MU252217">
    <property type="protein sequence ID" value="KAG9228003.1"/>
    <property type="molecule type" value="Genomic_DNA"/>
</dbReference>
<organism evidence="3 4">
    <name type="scientific">Amylocarpus encephaloides</name>
    <dbReference type="NCBI Taxonomy" id="45428"/>
    <lineage>
        <taxon>Eukaryota</taxon>
        <taxon>Fungi</taxon>
        <taxon>Dikarya</taxon>
        <taxon>Ascomycota</taxon>
        <taxon>Pezizomycotina</taxon>
        <taxon>Leotiomycetes</taxon>
        <taxon>Helotiales</taxon>
        <taxon>Helotiales incertae sedis</taxon>
        <taxon>Amylocarpus</taxon>
    </lineage>
</organism>
<feature type="chain" id="PRO_5040339758" evidence="1">
    <location>
        <begin position="18"/>
        <end position="340"/>
    </location>
</feature>
<evidence type="ECO:0000313" key="4">
    <source>
        <dbReference type="Proteomes" id="UP000824998"/>
    </source>
</evidence>
<dbReference type="SUPFAM" id="SSF55797">
    <property type="entry name" value="PR-1-like"/>
    <property type="match status" value="1"/>
</dbReference>
<dbReference type="SMART" id="SM00198">
    <property type="entry name" value="SCP"/>
    <property type="match status" value="1"/>
</dbReference>
<dbReference type="PRINTS" id="PR00837">
    <property type="entry name" value="V5TPXLIKE"/>
</dbReference>
<accession>A0A9P7Y7L0</accession>
<protein>
    <submittedName>
        <fullName evidence="3">CAP domain-containing protein</fullName>
    </submittedName>
</protein>
<dbReference type="InterPro" id="IPR014044">
    <property type="entry name" value="CAP_dom"/>
</dbReference>
<feature type="signal peptide" evidence="1">
    <location>
        <begin position="1"/>
        <end position="17"/>
    </location>
</feature>